<dbReference type="AlphaFoldDB" id="A0A4S2C6M5"/>
<organism evidence="2 3">
    <name type="scientific">Bacteroides caecimuris</name>
    <dbReference type="NCBI Taxonomy" id="1796613"/>
    <lineage>
        <taxon>Bacteria</taxon>
        <taxon>Pseudomonadati</taxon>
        <taxon>Bacteroidota</taxon>
        <taxon>Bacteroidia</taxon>
        <taxon>Bacteroidales</taxon>
        <taxon>Bacteroidaceae</taxon>
        <taxon>Bacteroides</taxon>
    </lineage>
</organism>
<accession>A0A4S2C6M5</accession>
<dbReference type="EMBL" id="SRYX01000155">
    <property type="protein sequence ID" value="TGY23709.1"/>
    <property type="molecule type" value="Genomic_DNA"/>
</dbReference>
<dbReference type="Proteomes" id="UP000309566">
    <property type="component" value="Unassembled WGS sequence"/>
</dbReference>
<sequence>MVSTTSQINKFIEFIAVLGDLIILNLVLFLLLFFWEEAFVSLPFSCRVSWMVTSLTLCYLACSGSRGKV</sequence>
<keyword evidence="2" id="KW-0808">Transferase</keyword>
<comment type="caution">
    <text evidence="2">The sequence shown here is derived from an EMBL/GenBank/DDBJ whole genome shotgun (WGS) entry which is preliminary data.</text>
</comment>
<feature type="transmembrane region" description="Helical" evidence="1">
    <location>
        <begin position="12"/>
        <end position="35"/>
    </location>
</feature>
<keyword evidence="1" id="KW-0812">Transmembrane</keyword>
<evidence type="ECO:0000313" key="2">
    <source>
        <dbReference type="EMBL" id="TGY23709.1"/>
    </source>
</evidence>
<name>A0A4S2C6M5_9BACE</name>
<reference evidence="2 3" key="1">
    <citation type="submission" date="2019-04" db="EMBL/GenBank/DDBJ databases">
        <title>Microbes associate with the intestines of laboratory mice.</title>
        <authorList>
            <person name="Navarre W."/>
            <person name="Wong E."/>
            <person name="Huang K."/>
            <person name="Tropini C."/>
            <person name="Ng K."/>
            <person name="Yu B."/>
        </authorList>
    </citation>
    <scope>NUCLEOTIDE SEQUENCE [LARGE SCALE GENOMIC DNA]</scope>
    <source>
        <strain evidence="2 3">NM63_1-25</strain>
    </source>
</reference>
<dbReference type="GO" id="GO:0016740">
    <property type="term" value="F:transferase activity"/>
    <property type="evidence" value="ECO:0007669"/>
    <property type="project" value="UniProtKB-KW"/>
</dbReference>
<keyword evidence="1" id="KW-1133">Transmembrane helix</keyword>
<proteinExistence type="predicted"/>
<evidence type="ECO:0000256" key="1">
    <source>
        <dbReference type="SAM" id="Phobius"/>
    </source>
</evidence>
<keyword evidence="1" id="KW-0472">Membrane</keyword>
<gene>
    <name evidence="2" type="ORF">E5353_18400</name>
</gene>
<protein>
    <submittedName>
        <fullName evidence="2">Undecaprenyl-phosphate glucose phosphotransferase</fullName>
    </submittedName>
</protein>
<feature type="non-terminal residue" evidence="2">
    <location>
        <position position="69"/>
    </location>
</feature>
<evidence type="ECO:0000313" key="3">
    <source>
        <dbReference type="Proteomes" id="UP000309566"/>
    </source>
</evidence>